<dbReference type="EMBL" id="VCIW01000022">
    <property type="protein sequence ID" value="TLS49279.1"/>
    <property type="molecule type" value="Genomic_DNA"/>
</dbReference>
<dbReference type="InterPro" id="IPR037923">
    <property type="entry name" value="HTH-like"/>
</dbReference>
<protein>
    <submittedName>
        <fullName evidence="5">AraC family transcriptional regulator</fullName>
    </submittedName>
</protein>
<dbReference type="Pfam" id="PF02311">
    <property type="entry name" value="AraC_binding"/>
    <property type="match status" value="1"/>
</dbReference>
<evidence type="ECO:0000313" key="5">
    <source>
        <dbReference type="EMBL" id="TLS49279.1"/>
    </source>
</evidence>
<evidence type="ECO:0000259" key="4">
    <source>
        <dbReference type="PROSITE" id="PS01124"/>
    </source>
</evidence>
<dbReference type="SUPFAM" id="SSF46689">
    <property type="entry name" value="Homeodomain-like"/>
    <property type="match status" value="1"/>
</dbReference>
<dbReference type="PROSITE" id="PS01124">
    <property type="entry name" value="HTH_ARAC_FAMILY_2"/>
    <property type="match status" value="1"/>
</dbReference>
<dbReference type="OrthoDB" id="2573719at2"/>
<gene>
    <name evidence="5" type="ORF">FE782_25830</name>
</gene>
<dbReference type="PANTHER" id="PTHR46796">
    <property type="entry name" value="HTH-TYPE TRANSCRIPTIONAL ACTIVATOR RHAS-RELATED"/>
    <property type="match status" value="1"/>
</dbReference>
<keyword evidence="6" id="KW-1185">Reference proteome</keyword>
<dbReference type="InterPro" id="IPR050204">
    <property type="entry name" value="AraC_XylS_family_regulators"/>
</dbReference>
<evidence type="ECO:0000313" key="6">
    <source>
        <dbReference type="Proteomes" id="UP000309676"/>
    </source>
</evidence>
<dbReference type="GO" id="GO:0003700">
    <property type="term" value="F:DNA-binding transcription factor activity"/>
    <property type="evidence" value="ECO:0007669"/>
    <property type="project" value="InterPro"/>
</dbReference>
<dbReference type="AlphaFoldDB" id="A0A5R9G2N1"/>
<evidence type="ECO:0000256" key="1">
    <source>
        <dbReference type="ARBA" id="ARBA00023015"/>
    </source>
</evidence>
<proteinExistence type="predicted"/>
<evidence type="ECO:0000256" key="3">
    <source>
        <dbReference type="ARBA" id="ARBA00023163"/>
    </source>
</evidence>
<dbReference type="InterPro" id="IPR003313">
    <property type="entry name" value="AraC-bd"/>
</dbReference>
<dbReference type="GO" id="GO:0043565">
    <property type="term" value="F:sequence-specific DNA binding"/>
    <property type="evidence" value="ECO:0007669"/>
    <property type="project" value="InterPro"/>
</dbReference>
<dbReference type="RefSeq" id="WP_138197256.1">
    <property type="nucleotide sequence ID" value="NZ_VCIW01000022.1"/>
</dbReference>
<comment type="caution">
    <text evidence="5">The sequence shown here is derived from an EMBL/GenBank/DDBJ whole genome shotgun (WGS) entry which is preliminary data.</text>
</comment>
<evidence type="ECO:0000256" key="2">
    <source>
        <dbReference type="ARBA" id="ARBA00023125"/>
    </source>
</evidence>
<sequence>MHMPLLPQRSNPVLHDRAKLPFAVYTVGTEHQQPIARLRGFSAHQLFLTFAGSGRFRTLDGSGWRTLSAGTLLTLPADCPYECVPLGDEPWRIGYVSFAAEASEGWTEWIVGGRPRFATIREPELALAGLERIWDVCGPAFDPWAACERLFAYCLLLKRQTDPEAAPPREAATADDGGAYAERILDAAIRYMHDHLDRPVAIAELAGCVGYSQRQLTRLFRRKLKTTPLRYLQDYRLRTGDSLLKDNLQLTIAQTAASVGMSPEYFSKMYKKRFGRLPSEARVD</sequence>
<dbReference type="SMART" id="SM00342">
    <property type="entry name" value="HTH_ARAC"/>
    <property type="match status" value="1"/>
</dbReference>
<accession>A0A5R9G2N1</accession>
<dbReference type="Pfam" id="PF12833">
    <property type="entry name" value="HTH_18"/>
    <property type="match status" value="1"/>
</dbReference>
<dbReference type="Gene3D" id="1.10.10.60">
    <property type="entry name" value="Homeodomain-like"/>
    <property type="match status" value="2"/>
</dbReference>
<keyword evidence="3" id="KW-0804">Transcription</keyword>
<keyword evidence="2" id="KW-0238">DNA-binding</keyword>
<dbReference type="InterPro" id="IPR018060">
    <property type="entry name" value="HTH_AraC"/>
</dbReference>
<dbReference type="InterPro" id="IPR009057">
    <property type="entry name" value="Homeodomain-like_sf"/>
</dbReference>
<dbReference type="CDD" id="cd02208">
    <property type="entry name" value="cupin_RmlC-like"/>
    <property type="match status" value="1"/>
</dbReference>
<feature type="domain" description="HTH araC/xylS-type" evidence="4">
    <location>
        <begin position="186"/>
        <end position="284"/>
    </location>
</feature>
<keyword evidence="1" id="KW-0805">Transcription regulation</keyword>
<reference evidence="5 6" key="1">
    <citation type="submission" date="2019-05" db="EMBL/GenBank/DDBJ databases">
        <authorList>
            <person name="Narsing Rao M.P."/>
            <person name="Li W.J."/>
        </authorList>
    </citation>
    <scope>NUCLEOTIDE SEQUENCE [LARGE SCALE GENOMIC DNA]</scope>
    <source>
        <strain evidence="5 6">SYSU_K30003</strain>
    </source>
</reference>
<dbReference type="SUPFAM" id="SSF51215">
    <property type="entry name" value="Regulatory protein AraC"/>
    <property type="match status" value="1"/>
</dbReference>
<name>A0A5R9G2N1_9BACL</name>
<organism evidence="5 6">
    <name type="scientific">Paenibacillus antri</name>
    <dbReference type="NCBI Taxonomy" id="2582848"/>
    <lineage>
        <taxon>Bacteria</taxon>
        <taxon>Bacillati</taxon>
        <taxon>Bacillota</taxon>
        <taxon>Bacilli</taxon>
        <taxon>Bacillales</taxon>
        <taxon>Paenibacillaceae</taxon>
        <taxon>Paenibacillus</taxon>
    </lineage>
</organism>
<dbReference type="Proteomes" id="UP000309676">
    <property type="component" value="Unassembled WGS sequence"/>
</dbReference>